<protein>
    <submittedName>
        <fullName evidence="2">ABC transporter permease</fullName>
    </submittedName>
</protein>
<sequence length="256" mass="27981">MGSFIALTLNGFREARRNRVTLIVAIFALSLLLSSSLVVEVTVGVFDRVITDMGLGSMSLMLVLLTIFLSSGLISREIERRTIFLMVSKPLSRGAFLVGRLFGNMLTVTVLLLAMAALFFLLLGFYAVPITPAHLAAVGMLWFELWVLSGVGFLMSSFSHHQTVSAFVTVSVYVAGNLSSDIYFLARKSKSDALQALGEAVYYVLPNLSRFNYRPQASYAAAVSSSQLLSDMAYGAAYTAVLVSLAVLLFNRRDFR</sequence>
<evidence type="ECO:0000256" key="1">
    <source>
        <dbReference type="SAM" id="Phobius"/>
    </source>
</evidence>
<keyword evidence="1" id="KW-1133">Transmembrane helix</keyword>
<proteinExistence type="predicted"/>
<comment type="caution">
    <text evidence="2">The sequence shown here is derived from an EMBL/GenBank/DDBJ whole genome shotgun (WGS) entry which is preliminary data.</text>
</comment>
<dbReference type="PANTHER" id="PTHR43471:SF10">
    <property type="entry name" value="SLL1107 PROTEIN"/>
    <property type="match status" value="1"/>
</dbReference>
<dbReference type="OrthoDB" id="9810558at2"/>
<dbReference type="PANTHER" id="PTHR43471">
    <property type="entry name" value="ABC TRANSPORTER PERMEASE"/>
    <property type="match status" value="1"/>
</dbReference>
<reference evidence="3" key="1">
    <citation type="submission" date="2016-11" db="EMBL/GenBank/DDBJ databases">
        <authorList>
            <person name="Shukria A."/>
            <person name="Stevens D.C."/>
        </authorList>
    </citation>
    <scope>NUCLEOTIDE SEQUENCE [LARGE SCALE GENOMIC DNA]</scope>
    <source>
        <strain evidence="3">Cbfe23</strain>
    </source>
</reference>
<gene>
    <name evidence="2" type="ORF">BON30_38430</name>
</gene>
<feature type="transmembrane region" description="Helical" evidence="1">
    <location>
        <begin position="134"/>
        <end position="154"/>
    </location>
</feature>
<organism evidence="2 3">
    <name type="scientific">Cystobacter ferrugineus</name>
    <dbReference type="NCBI Taxonomy" id="83449"/>
    <lineage>
        <taxon>Bacteria</taxon>
        <taxon>Pseudomonadati</taxon>
        <taxon>Myxococcota</taxon>
        <taxon>Myxococcia</taxon>
        <taxon>Myxococcales</taxon>
        <taxon>Cystobacterineae</taxon>
        <taxon>Archangiaceae</taxon>
        <taxon>Cystobacter</taxon>
    </lineage>
</organism>
<evidence type="ECO:0000313" key="3">
    <source>
        <dbReference type="Proteomes" id="UP000182229"/>
    </source>
</evidence>
<keyword evidence="1" id="KW-0812">Transmembrane</keyword>
<dbReference type="Pfam" id="PF12679">
    <property type="entry name" value="ABC2_membrane_2"/>
    <property type="match status" value="1"/>
</dbReference>
<dbReference type="GO" id="GO:0140359">
    <property type="term" value="F:ABC-type transporter activity"/>
    <property type="evidence" value="ECO:0007669"/>
    <property type="project" value="InterPro"/>
</dbReference>
<keyword evidence="1" id="KW-0472">Membrane</keyword>
<dbReference type="STRING" id="83449.BON30_38430"/>
<feature type="transmembrane region" description="Helical" evidence="1">
    <location>
        <begin position="95"/>
        <end position="128"/>
    </location>
</feature>
<name>A0A1L9AZV0_9BACT</name>
<dbReference type="GO" id="GO:0005886">
    <property type="term" value="C:plasma membrane"/>
    <property type="evidence" value="ECO:0007669"/>
    <property type="project" value="UniProtKB-SubCell"/>
</dbReference>
<evidence type="ECO:0000313" key="2">
    <source>
        <dbReference type="EMBL" id="OJH35547.1"/>
    </source>
</evidence>
<feature type="transmembrane region" description="Helical" evidence="1">
    <location>
        <begin position="20"/>
        <end position="43"/>
    </location>
</feature>
<accession>A0A1L9AZV0</accession>
<keyword evidence="3" id="KW-1185">Reference proteome</keyword>
<reference evidence="2 3" key="2">
    <citation type="submission" date="2016-12" db="EMBL/GenBank/DDBJ databases">
        <title>Draft Genome Sequence of Cystobacter ferrugineus Strain Cbfe23.</title>
        <authorList>
            <person name="Akbar S."/>
            <person name="Dowd S.E."/>
            <person name="Stevens D.C."/>
        </authorList>
    </citation>
    <scope>NUCLEOTIDE SEQUENCE [LARGE SCALE GENOMIC DNA]</scope>
    <source>
        <strain evidence="2 3">Cbfe23</strain>
    </source>
</reference>
<feature type="transmembrane region" description="Helical" evidence="1">
    <location>
        <begin position="166"/>
        <end position="186"/>
    </location>
</feature>
<dbReference type="AlphaFoldDB" id="A0A1L9AZV0"/>
<dbReference type="Proteomes" id="UP000182229">
    <property type="component" value="Unassembled WGS sequence"/>
</dbReference>
<feature type="transmembrane region" description="Helical" evidence="1">
    <location>
        <begin position="232"/>
        <end position="250"/>
    </location>
</feature>
<dbReference type="EMBL" id="MPIN01000014">
    <property type="protein sequence ID" value="OJH35547.1"/>
    <property type="molecule type" value="Genomic_DNA"/>
</dbReference>
<feature type="transmembrane region" description="Helical" evidence="1">
    <location>
        <begin position="55"/>
        <end position="74"/>
    </location>
</feature>